<accession>A0A1Y6LDM8</accession>
<sequence length="457" mass="50606">MATPNTRVALATIHPNVRRLPPRSSAAANGSRRCPDLGTANPEGTPRPGPRNPHSSQPGRTSEQIRISGRFESTAKKQRRQAKWRLQGNFHNPSLQLPPLAAEEQDNPLGAEEQDNPLGAEEAADVRAHIAAVPGMTLVELRALVARVRKPGYHAFYRQVIEAGLTWILAALNPTAPPRKPYREQVDVLHSLIFASQDVLFVARTGIGKSLVFQAFTVLTGCITFQVEPLSKLGEEQHLDVTRIAPDLLKSCLITATTKRDNPDLFSDIEAGKYDHVVLGPEQAVSNDFKAMLRNDHIRSQIGLVSIDEVHLLYSWGESFRPQFLQLGQLRQLVSPDTRWFGCTGTLTKKAQNCVIANGGFRPFGAGVRQTQLYRSSINRTDHTYIFKPIIRSKASKFAQLYFTITGCETDGMATPQGIPRTIIFTDSRIEVVVLMNCIRAWLVAMTATSPEGDRYV</sequence>
<feature type="region of interest" description="Disordered" evidence="6">
    <location>
        <begin position="1"/>
        <end position="82"/>
    </location>
</feature>
<dbReference type="GO" id="GO:0000724">
    <property type="term" value="P:double-strand break repair via homologous recombination"/>
    <property type="evidence" value="ECO:0007669"/>
    <property type="project" value="TreeGrafter"/>
</dbReference>
<dbReference type="PANTHER" id="PTHR13710:SF105">
    <property type="entry name" value="ATP-DEPENDENT DNA HELICASE Q1"/>
    <property type="match status" value="1"/>
</dbReference>
<keyword evidence="3" id="KW-0413">Isomerase</keyword>
<dbReference type="EC" id="5.6.2.4" evidence="5"/>
<dbReference type="GO" id="GO:0009378">
    <property type="term" value="F:four-way junction helicase activity"/>
    <property type="evidence" value="ECO:0007669"/>
    <property type="project" value="TreeGrafter"/>
</dbReference>
<evidence type="ECO:0000259" key="7">
    <source>
        <dbReference type="PROSITE" id="PS51192"/>
    </source>
</evidence>
<dbReference type="InterPro" id="IPR011545">
    <property type="entry name" value="DEAD/DEAH_box_helicase_dom"/>
</dbReference>
<dbReference type="GO" id="GO:0003677">
    <property type="term" value="F:DNA binding"/>
    <property type="evidence" value="ECO:0007669"/>
    <property type="project" value="UniProtKB-KW"/>
</dbReference>
<dbReference type="Proteomes" id="UP000215453">
    <property type="component" value="Chromosome 3"/>
</dbReference>
<protein>
    <recommendedName>
        <fullName evidence="5">DNA 3'-5' helicase</fullName>
        <ecNumber evidence="5">5.6.2.4</ecNumber>
    </recommendedName>
</protein>
<dbReference type="AlphaFoldDB" id="A0A1Y6LDM8"/>
<feature type="compositionally biased region" description="Polar residues" evidence="6">
    <location>
        <begin position="53"/>
        <end position="65"/>
    </location>
</feature>
<evidence type="ECO:0000313" key="9">
    <source>
        <dbReference type="Proteomes" id="UP000215453"/>
    </source>
</evidence>
<dbReference type="EMBL" id="LT882678">
    <property type="protein sequence ID" value="SMY22607.1"/>
    <property type="molecule type" value="Genomic_DNA"/>
</dbReference>
<proteinExistence type="inferred from homology"/>
<dbReference type="GO" id="GO:0005694">
    <property type="term" value="C:chromosome"/>
    <property type="evidence" value="ECO:0007669"/>
    <property type="project" value="TreeGrafter"/>
</dbReference>
<feature type="domain" description="Helicase ATP-binding" evidence="7">
    <location>
        <begin position="190"/>
        <end position="365"/>
    </location>
</feature>
<keyword evidence="2" id="KW-0238">DNA-binding</keyword>
<evidence type="ECO:0000313" key="8">
    <source>
        <dbReference type="EMBL" id="SMY22607.1"/>
    </source>
</evidence>
<name>A0A1Y6LDM8_ZYMTR</name>
<gene>
    <name evidence="8" type="ORF">ZT1A5_G4047</name>
</gene>
<evidence type="ECO:0000256" key="6">
    <source>
        <dbReference type="SAM" id="MobiDB-lite"/>
    </source>
</evidence>
<dbReference type="PANTHER" id="PTHR13710">
    <property type="entry name" value="DNA HELICASE RECQ FAMILY MEMBER"/>
    <property type="match status" value="1"/>
</dbReference>
<evidence type="ECO:0000256" key="3">
    <source>
        <dbReference type="ARBA" id="ARBA00023235"/>
    </source>
</evidence>
<comment type="catalytic activity">
    <reaction evidence="4">
        <text>Couples ATP hydrolysis with the unwinding of duplex DNA by translocating in the 3'-5' direction.</text>
        <dbReference type="EC" id="5.6.2.4"/>
    </reaction>
</comment>
<dbReference type="GO" id="GO:0043138">
    <property type="term" value="F:3'-5' DNA helicase activity"/>
    <property type="evidence" value="ECO:0007669"/>
    <property type="project" value="UniProtKB-EC"/>
</dbReference>
<evidence type="ECO:0000256" key="1">
    <source>
        <dbReference type="ARBA" id="ARBA00005446"/>
    </source>
</evidence>
<dbReference type="GO" id="GO:0005524">
    <property type="term" value="F:ATP binding"/>
    <property type="evidence" value="ECO:0007669"/>
    <property type="project" value="InterPro"/>
</dbReference>
<dbReference type="PROSITE" id="PS51192">
    <property type="entry name" value="HELICASE_ATP_BIND_1"/>
    <property type="match status" value="1"/>
</dbReference>
<evidence type="ECO:0000256" key="5">
    <source>
        <dbReference type="ARBA" id="ARBA00034808"/>
    </source>
</evidence>
<dbReference type="Gene3D" id="3.40.50.300">
    <property type="entry name" value="P-loop containing nucleotide triphosphate hydrolases"/>
    <property type="match status" value="1"/>
</dbReference>
<evidence type="ECO:0000256" key="4">
    <source>
        <dbReference type="ARBA" id="ARBA00034617"/>
    </source>
</evidence>
<reference evidence="8 9" key="1">
    <citation type="submission" date="2016-10" db="EMBL/GenBank/DDBJ databases">
        <authorList>
            <person name="Varghese N."/>
        </authorList>
    </citation>
    <scope>NUCLEOTIDE SEQUENCE [LARGE SCALE GENOMIC DNA]</scope>
</reference>
<dbReference type="SMART" id="SM00487">
    <property type="entry name" value="DEXDc"/>
    <property type="match status" value="1"/>
</dbReference>
<dbReference type="SUPFAM" id="SSF52540">
    <property type="entry name" value="P-loop containing nucleoside triphosphate hydrolases"/>
    <property type="match status" value="1"/>
</dbReference>
<dbReference type="Pfam" id="PF00270">
    <property type="entry name" value="DEAD"/>
    <property type="match status" value="1"/>
</dbReference>
<dbReference type="InterPro" id="IPR027417">
    <property type="entry name" value="P-loop_NTPase"/>
</dbReference>
<organism evidence="8 9">
    <name type="scientific">Zymoseptoria tritici ST99CH_1A5</name>
    <dbReference type="NCBI Taxonomy" id="1276529"/>
    <lineage>
        <taxon>Eukaryota</taxon>
        <taxon>Fungi</taxon>
        <taxon>Dikarya</taxon>
        <taxon>Ascomycota</taxon>
        <taxon>Pezizomycotina</taxon>
        <taxon>Dothideomycetes</taxon>
        <taxon>Dothideomycetidae</taxon>
        <taxon>Mycosphaerellales</taxon>
        <taxon>Mycosphaerellaceae</taxon>
        <taxon>Zymoseptoria</taxon>
    </lineage>
</organism>
<dbReference type="InterPro" id="IPR014001">
    <property type="entry name" value="Helicase_ATP-bd"/>
</dbReference>
<dbReference type="GO" id="GO:0005737">
    <property type="term" value="C:cytoplasm"/>
    <property type="evidence" value="ECO:0007669"/>
    <property type="project" value="TreeGrafter"/>
</dbReference>
<comment type="similarity">
    <text evidence="1">Belongs to the helicase family. RecQ subfamily.</text>
</comment>
<evidence type="ECO:0000256" key="2">
    <source>
        <dbReference type="ARBA" id="ARBA00023125"/>
    </source>
</evidence>